<dbReference type="eggNOG" id="ENOG5030DZE">
    <property type="taxonomic scope" value="Bacteria"/>
</dbReference>
<reference evidence="1 2" key="1">
    <citation type="submission" date="2014-09" db="EMBL/GenBank/DDBJ databases">
        <title>A draft genome sequence for Xanthomonas axonopodis pv. vasculorum NCPPB 900.</title>
        <authorList>
            <person name="Harrison J."/>
            <person name="Studholme D.J."/>
        </authorList>
    </citation>
    <scope>NUCLEOTIDE SEQUENCE [LARGE SCALE GENOMIC DNA]</scope>
    <source>
        <strain evidence="1 2">NCPPB 900</strain>
    </source>
</reference>
<name>A0A098PYD3_9XANT</name>
<dbReference type="Gene3D" id="3.10.20.850">
    <property type="entry name" value="Protein of unknown function DUF3861"/>
    <property type="match status" value="1"/>
</dbReference>
<gene>
    <name evidence="1" type="ORF">GW15_0212920</name>
</gene>
<sequence length="113" mass="12840">MVSTAQNDAPPMSRKRYRITVTPIENDGRPCENRCTIEFEQRSRADWMRLLEELHLRRDLSSDECAALTVGSQLLEDLAARPRAQPSDALDALRPKLQLLLERLQRVQPATGA</sequence>
<proteinExistence type="predicted"/>
<organism evidence="1 2">
    <name type="scientific">Xanthomonas axonopodis pv. vasculorum</name>
    <dbReference type="NCBI Taxonomy" id="325777"/>
    <lineage>
        <taxon>Bacteria</taxon>
        <taxon>Pseudomonadati</taxon>
        <taxon>Pseudomonadota</taxon>
        <taxon>Gammaproteobacteria</taxon>
        <taxon>Lysobacterales</taxon>
        <taxon>Lysobacteraceae</taxon>
        <taxon>Xanthomonas</taxon>
    </lineage>
</organism>
<accession>A0A098PYD3</accession>
<dbReference type="EMBL" id="JPHD02000086">
    <property type="protein sequence ID" value="KGE51771.1"/>
    <property type="molecule type" value="Genomic_DNA"/>
</dbReference>
<dbReference type="STRING" id="325777.GW15_0212920"/>
<dbReference type="HOGENOM" id="CLU_2304965_0_0_6"/>
<evidence type="ECO:0000313" key="1">
    <source>
        <dbReference type="EMBL" id="KGE51771.1"/>
    </source>
</evidence>
<evidence type="ECO:0000313" key="2">
    <source>
        <dbReference type="Proteomes" id="UP000028012"/>
    </source>
</evidence>
<protein>
    <submittedName>
        <fullName evidence="1">Uncharacterized protein</fullName>
    </submittedName>
</protein>
<dbReference type="Pfam" id="PF12977">
    <property type="entry name" value="DUF3861"/>
    <property type="match status" value="1"/>
</dbReference>
<dbReference type="InterPro" id="IPR038194">
    <property type="entry name" value="DUF3861_sf"/>
</dbReference>
<dbReference type="AlphaFoldDB" id="A0A098PYD3"/>
<dbReference type="RefSeq" id="WP_042823137.1">
    <property type="nucleotide sequence ID" value="NZ_CP053649.1"/>
</dbReference>
<dbReference type="InterPro" id="IPR024476">
    <property type="entry name" value="DUF3861"/>
</dbReference>
<dbReference type="Proteomes" id="UP000028012">
    <property type="component" value="Unassembled WGS sequence"/>
</dbReference>
<comment type="caution">
    <text evidence="1">The sequence shown here is derived from an EMBL/GenBank/DDBJ whole genome shotgun (WGS) entry which is preliminary data.</text>
</comment>
<dbReference type="GeneID" id="58003983"/>